<sequence length="150" mass="17318">MDGWKHRFQLGLVYVAKQFSSPQMVNRPQRRRCAERRVGRIYHHPMSVRPLDQSNWTLPPFTTARDLFSRCRATILNQVHNSRWSPGSRHYVDVRESVQLQLHPPIKCSPLRSGSVRACSTSFVDIASVLLQNAHSSLKRCPCFTSNVYI</sequence>
<dbReference type="AlphaFoldDB" id="A0A5K3FZ46"/>
<proteinExistence type="predicted"/>
<organism evidence="1">
    <name type="scientific">Mesocestoides corti</name>
    <name type="common">Flatworm</name>
    <dbReference type="NCBI Taxonomy" id="53468"/>
    <lineage>
        <taxon>Eukaryota</taxon>
        <taxon>Metazoa</taxon>
        <taxon>Spiralia</taxon>
        <taxon>Lophotrochozoa</taxon>
        <taxon>Platyhelminthes</taxon>
        <taxon>Cestoda</taxon>
        <taxon>Eucestoda</taxon>
        <taxon>Cyclophyllidea</taxon>
        <taxon>Mesocestoididae</taxon>
        <taxon>Mesocestoides</taxon>
    </lineage>
</organism>
<dbReference type="WBParaSite" id="MCU_012969-RA">
    <property type="protein sequence ID" value="MCU_012969-RA"/>
    <property type="gene ID" value="MCU_012969"/>
</dbReference>
<name>A0A5K3FZ46_MESCO</name>
<evidence type="ECO:0000313" key="1">
    <source>
        <dbReference type="WBParaSite" id="MCU_012969-RA"/>
    </source>
</evidence>
<accession>A0A5K3FZ46</accession>
<reference evidence="1" key="1">
    <citation type="submission" date="2019-11" db="UniProtKB">
        <authorList>
            <consortium name="WormBaseParasite"/>
        </authorList>
    </citation>
    <scope>IDENTIFICATION</scope>
</reference>
<protein>
    <submittedName>
        <fullName evidence="1">Uncharacterized protein</fullName>
    </submittedName>
</protein>